<dbReference type="SUPFAM" id="SSF54001">
    <property type="entry name" value="Cysteine proteinases"/>
    <property type="match status" value="1"/>
</dbReference>
<protein>
    <recommendedName>
        <fullName evidence="6">Ubiquitin-like protease family profile domain-containing protein</fullName>
    </recommendedName>
</protein>
<dbReference type="PANTHER" id="PTHR12606:SF1">
    <property type="entry name" value="UBIQUITIN-LIKE-SPECIFIC PROTEASE 1A"/>
    <property type="match status" value="1"/>
</dbReference>
<comment type="similarity">
    <text evidence="1">Belongs to the peptidase C48 family.</text>
</comment>
<keyword evidence="9" id="KW-1185">Reference proteome</keyword>
<dbReference type="GO" id="GO:0016929">
    <property type="term" value="F:deSUMOylase activity"/>
    <property type="evidence" value="ECO:0007669"/>
    <property type="project" value="TreeGrafter"/>
</dbReference>
<evidence type="ECO:0000313" key="9">
    <source>
        <dbReference type="Proteomes" id="UP000317494"/>
    </source>
</evidence>
<evidence type="ECO:0000256" key="1">
    <source>
        <dbReference type="ARBA" id="ARBA00005234"/>
    </source>
</evidence>
<dbReference type="InterPro" id="IPR003653">
    <property type="entry name" value="Peptidase_C48_C"/>
</dbReference>
<keyword evidence="4" id="KW-0788">Thiol protease</keyword>
<dbReference type="GO" id="GO:0006508">
    <property type="term" value="P:proteolysis"/>
    <property type="evidence" value="ECO:0007669"/>
    <property type="project" value="UniProtKB-KW"/>
</dbReference>
<feature type="compositionally biased region" description="Basic and acidic residues" evidence="5">
    <location>
        <begin position="1"/>
        <end position="10"/>
    </location>
</feature>
<feature type="region of interest" description="Disordered" evidence="5">
    <location>
        <begin position="343"/>
        <end position="380"/>
    </location>
</feature>
<evidence type="ECO:0000313" key="8">
    <source>
        <dbReference type="EMBL" id="TPX48124.1"/>
    </source>
</evidence>
<evidence type="ECO:0000256" key="5">
    <source>
        <dbReference type="SAM" id="MobiDB-lite"/>
    </source>
</evidence>
<dbReference type="Proteomes" id="UP000317494">
    <property type="component" value="Unassembled WGS sequence"/>
</dbReference>
<evidence type="ECO:0000313" key="7">
    <source>
        <dbReference type="EMBL" id="TPX41977.1"/>
    </source>
</evidence>
<feature type="compositionally biased region" description="Polar residues" evidence="5">
    <location>
        <begin position="343"/>
        <end position="358"/>
    </location>
</feature>
<dbReference type="PANTHER" id="PTHR12606">
    <property type="entry name" value="SENTRIN/SUMO-SPECIFIC PROTEASE"/>
    <property type="match status" value="1"/>
</dbReference>
<proteinExistence type="inferred from homology"/>
<dbReference type="GO" id="GO:0005634">
    <property type="term" value="C:nucleus"/>
    <property type="evidence" value="ECO:0007669"/>
    <property type="project" value="TreeGrafter"/>
</dbReference>
<feature type="compositionally biased region" description="Polar residues" evidence="5">
    <location>
        <begin position="371"/>
        <end position="380"/>
    </location>
</feature>
<dbReference type="InterPro" id="IPR038765">
    <property type="entry name" value="Papain-like_cys_pep_sf"/>
</dbReference>
<evidence type="ECO:0000256" key="4">
    <source>
        <dbReference type="ARBA" id="ARBA00022807"/>
    </source>
</evidence>
<gene>
    <name evidence="7" type="ORF">SeLEV6574_g05830</name>
    <name evidence="8" type="ORF">SeMB42_g03120</name>
</gene>
<dbReference type="Pfam" id="PF02902">
    <property type="entry name" value="Peptidase_C48"/>
    <property type="match status" value="1"/>
</dbReference>
<dbReference type="PROSITE" id="PS50600">
    <property type="entry name" value="ULP_PROTEASE"/>
    <property type="match status" value="1"/>
</dbReference>
<evidence type="ECO:0000256" key="2">
    <source>
        <dbReference type="ARBA" id="ARBA00022670"/>
    </source>
</evidence>
<keyword evidence="3" id="KW-0378">Hydrolase</keyword>
<dbReference type="Gene3D" id="3.40.395.10">
    <property type="entry name" value="Adenoviral Proteinase, Chain A"/>
    <property type="match status" value="1"/>
</dbReference>
<comment type="caution">
    <text evidence="7">The sequence shown here is derived from an EMBL/GenBank/DDBJ whole genome shotgun (WGS) entry which is preliminary data.</text>
</comment>
<dbReference type="GO" id="GO:0016926">
    <property type="term" value="P:protein desumoylation"/>
    <property type="evidence" value="ECO:0007669"/>
    <property type="project" value="TreeGrafter"/>
</dbReference>
<sequence>MAQPDNDRKLAASAGQRQQQRVLVLDNEEAATDQALLKHLRALNINNDHGNPIELVSSESESEAESSSSNHRHQPTRVSCPSPVPHQVPPSILENMCHESLTDAQRKQFQCFRDECHAAAASPSNHGRKPNSPTVYCKIGKIEINTDIVARLSASHAWLDDECLNSWLSLLQRKLGNTVKIFSTFFYEFLSEKGYEGVRKWTQPPLGIFTFSRVGIPINMGNAHWSFVGIDIPERCICYFDSMPGNSQVSKTIMSRVMDYVIAEAEHKKYDVTKLLKQEWLQMAQKTPKQLDGSSCGVFALLFAKRFLMGEDMKGFGQENIVALREKIVFDLLSPAIFQSSTQYGSNRASNHTSSEGSRNVHRNNRRPTIARSSTLGRSS</sequence>
<dbReference type="STRING" id="286115.A0A507CS40"/>
<feature type="region of interest" description="Disordered" evidence="5">
    <location>
        <begin position="1"/>
        <end position="20"/>
    </location>
</feature>
<evidence type="ECO:0000256" key="3">
    <source>
        <dbReference type="ARBA" id="ARBA00022801"/>
    </source>
</evidence>
<evidence type="ECO:0000259" key="6">
    <source>
        <dbReference type="PROSITE" id="PS50600"/>
    </source>
</evidence>
<dbReference type="AlphaFoldDB" id="A0A507CS40"/>
<dbReference type="EMBL" id="QEAN01000106">
    <property type="protein sequence ID" value="TPX48124.1"/>
    <property type="molecule type" value="Genomic_DNA"/>
</dbReference>
<dbReference type="EMBL" id="QEAM01000293">
    <property type="protein sequence ID" value="TPX41977.1"/>
    <property type="molecule type" value="Genomic_DNA"/>
</dbReference>
<reference evidence="9 10" key="1">
    <citation type="journal article" date="2019" name="Sci. Rep.">
        <title>Comparative genomics of chytrid fungi reveal insights into the obligate biotrophic and pathogenic lifestyle of Synchytrium endobioticum.</title>
        <authorList>
            <person name="van de Vossenberg B.T.L.H."/>
            <person name="Warris S."/>
            <person name="Nguyen H.D.T."/>
            <person name="van Gent-Pelzer M.P.E."/>
            <person name="Joly D.L."/>
            <person name="van de Geest H.C."/>
            <person name="Bonants P.J.M."/>
            <person name="Smith D.S."/>
            <person name="Levesque C.A."/>
            <person name="van der Lee T.A.J."/>
        </authorList>
    </citation>
    <scope>NUCLEOTIDE SEQUENCE [LARGE SCALE GENOMIC DNA]</scope>
    <source>
        <strain evidence="7 10">LEV6574</strain>
        <strain evidence="8 9">MB42</strain>
    </source>
</reference>
<feature type="region of interest" description="Disordered" evidence="5">
    <location>
        <begin position="51"/>
        <end position="85"/>
    </location>
</feature>
<evidence type="ECO:0000313" key="10">
    <source>
        <dbReference type="Proteomes" id="UP000320475"/>
    </source>
</evidence>
<feature type="domain" description="Ubiquitin-like protease family profile" evidence="6">
    <location>
        <begin position="142"/>
        <end position="307"/>
    </location>
</feature>
<name>A0A507CS40_9FUNG</name>
<dbReference type="Proteomes" id="UP000320475">
    <property type="component" value="Unassembled WGS sequence"/>
</dbReference>
<organism evidence="7 10">
    <name type="scientific">Synchytrium endobioticum</name>
    <dbReference type="NCBI Taxonomy" id="286115"/>
    <lineage>
        <taxon>Eukaryota</taxon>
        <taxon>Fungi</taxon>
        <taxon>Fungi incertae sedis</taxon>
        <taxon>Chytridiomycota</taxon>
        <taxon>Chytridiomycota incertae sedis</taxon>
        <taxon>Chytridiomycetes</taxon>
        <taxon>Synchytriales</taxon>
        <taxon>Synchytriaceae</taxon>
        <taxon>Synchytrium</taxon>
    </lineage>
</organism>
<accession>A0A507CS40</accession>
<dbReference type="OrthoDB" id="1939479at2759"/>
<keyword evidence="2" id="KW-0645">Protease</keyword>
<dbReference type="VEuPathDB" id="FungiDB:SeMB42_g03120"/>